<dbReference type="Proteomes" id="UP000294919">
    <property type="component" value="Unassembled WGS sequence"/>
</dbReference>
<evidence type="ECO:0000259" key="17">
    <source>
        <dbReference type="Pfam" id="PF05201"/>
    </source>
</evidence>
<comment type="miscellaneous">
    <text evidence="9">During catalysis, the active site Cys acts as a nucleophile attacking the alpha-carbonyl group of tRNA-bound glutamate with the formation of a thioester intermediate between enzyme and glutamate, and the concomitant release of tRNA(Glu). The thioester intermediate is finally reduced by direct hydride transfer from NADPH, to form the product GSA.</text>
</comment>
<dbReference type="InterPro" id="IPR036291">
    <property type="entry name" value="NAD(P)-bd_dom_sf"/>
</dbReference>
<dbReference type="HAMAP" id="MF_00087">
    <property type="entry name" value="Glu_tRNA_reductase"/>
    <property type="match status" value="1"/>
</dbReference>
<feature type="binding site" evidence="9 11">
    <location>
        <begin position="49"/>
        <end position="52"/>
    </location>
    <ligand>
        <name>substrate</name>
    </ligand>
</feature>
<dbReference type="InterPro" id="IPR036343">
    <property type="entry name" value="GluRdtase_N_sf"/>
</dbReference>
<evidence type="ECO:0000256" key="4">
    <source>
        <dbReference type="ARBA" id="ARBA00022857"/>
    </source>
</evidence>
<dbReference type="NCBIfam" id="TIGR01035">
    <property type="entry name" value="hemA"/>
    <property type="match status" value="1"/>
</dbReference>
<dbReference type="FunFam" id="3.30.460.30:FF:000001">
    <property type="entry name" value="Glutamyl-tRNA reductase"/>
    <property type="match status" value="1"/>
</dbReference>
<feature type="binding site" evidence="9 11">
    <location>
        <position position="109"/>
    </location>
    <ligand>
        <name>substrate</name>
    </ligand>
</feature>
<dbReference type="GO" id="GO:0019353">
    <property type="term" value="P:protoporphyrinogen IX biosynthetic process from glutamate"/>
    <property type="evidence" value="ECO:0007669"/>
    <property type="project" value="TreeGrafter"/>
</dbReference>
<dbReference type="PROSITE" id="PS00747">
    <property type="entry name" value="GLUTR"/>
    <property type="match status" value="1"/>
</dbReference>
<dbReference type="EC" id="1.2.1.70" evidence="3 9"/>
<evidence type="ECO:0000256" key="9">
    <source>
        <dbReference type="HAMAP-Rule" id="MF_00087"/>
    </source>
</evidence>
<dbReference type="EMBL" id="SLWV01000002">
    <property type="protein sequence ID" value="TCO79492.1"/>
    <property type="molecule type" value="Genomic_DNA"/>
</dbReference>
<evidence type="ECO:0000256" key="14">
    <source>
        <dbReference type="RuleBase" id="RU000584"/>
    </source>
</evidence>
<dbReference type="FunFam" id="3.40.50.720:FF:000031">
    <property type="entry name" value="Glutamyl-tRNA reductase"/>
    <property type="match status" value="1"/>
</dbReference>
<evidence type="ECO:0000256" key="7">
    <source>
        <dbReference type="ARBA" id="ARBA00047464"/>
    </source>
</evidence>
<dbReference type="CDD" id="cd05213">
    <property type="entry name" value="NAD_bind_Glutamyl_tRNA_reduct"/>
    <property type="match status" value="1"/>
</dbReference>
<feature type="domain" description="Tetrapyrrole biosynthesis glutamyl-tRNA reductase dimerisation" evidence="15">
    <location>
        <begin position="320"/>
        <end position="417"/>
    </location>
</feature>
<evidence type="ECO:0000256" key="11">
    <source>
        <dbReference type="PIRSR" id="PIRSR000445-2"/>
    </source>
</evidence>
<dbReference type="InterPro" id="IPR015896">
    <property type="entry name" value="4pyrrol_synth_GluRdtase_dimer"/>
</dbReference>
<feature type="binding site" evidence="9 11">
    <location>
        <position position="120"/>
    </location>
    <ligand>
        <name>substrate</name>
    </ligand>
</feature>
<name>A0A4R2L1L0_9FIRM</name>
<keyword evidence="4 9" id="KW-0521">NADP</keyword>
<dbReference type="Pfam" id="PF05201">
    <property type="entry name" value="GlutR_N"/>
    <property type="match status" value="1"/>
</dbReference>
<dbReference type="Pfam" id="PF00745">
    <property type="entry name" value="GlutR_dimer"/>
    <property type="match status" value="1"/>
</dbReference>
<dbReference type="RefSeq" id="WP_132242420.1">
    <property type="nucleotide sequence ID" value="NZ_SLWV01000002.1"/>
</dbReference>
<keyword evidence="5 9" id="KW-0560">Oxidoreductase</keyword>
<dbReference type="GO" id="GO:0008883">
    <property type="term" value="F:glutamyl-tRNA reductase activity"/>
    <property type="evidence" value="ECO:0007669"/>
    <property type="project" value="UniProtKB-UniRule"/>
</dbReference>
<evidence type="ECO:0000256" key="2">
    <source>
        <dbReference type="ARBA" id="ARBA00005916"/>
    </source>
</evidence>
<dbReference type="InterPro" id="IPR018214">
    <property type="entry name" value="GluRdtase_CS"/>
</dbReference>
<evidence type="ECO:0000256" key="6">
    <source>
        <dbReference type="ARBA" id="ARBA00023244"/>
    </source>
</evidence>
<dbReference type="InterPro" id="IPR015895">
    <property type="entry name" value="4pyrrol_synth_GluRdtase_N"/>
</dbReference>
<comment type="similarity">
    <text evidence="2 9 14">Belongs to the glutamyl-tRNA reductase family.</text>
</comment>
<comment type="function">
    <text evidence="9">Catalyzes the NADPH-dependent reduction of glutamyl-tRNA(Glu) to glutamate 1-semialdehyde (GSA).</text>
</comment>
<dbReference type="UniPathway" id="UPA00251">
    <property type="reaction ID" value="UER00316"/>
</dbReference>
<evidence type="ECO:0000256" key="12">
    <source>
        <dbReference type="PIRSR" id="PIRSR000445-3"/>
    </source>
</evidence>
<dbReference type="AlphaFoldDB" id="A0A4R2L1L0"/>
<evidence type="ECO:0000256" key="5">
    <source>
        <dbReference type="ARBA" id="ARBA00023002"/>
    </source>
</evidence>
<sequence length="432" mass="49699">MEIIVVGINYKNSSVEIREKVSFSKNDLKKAYDRLKNNACIKETVILSTCNRSEITAVVTDINKGIEGLKKFYYEFFDLENVELTDHFFANISDHAVKHVFKLASGLESLLLGEDQILGQVRQAHEYALDDGSTGKILNTLYREAITTAKRIKRETAISQNALSISSIAVKFIEQNFDDFKNKKVLVIGVGEMSRIAIENLIYRGVNEIYVTNRTVGHAIDLSERYKEIRVIPFHDRYKMIPKVDIVITSTSAPHYVLKKEEMEKYDHKGDKLCIIDIAVPRDVEPEIGKLEWISLYELDELKKVSLENMASRLEAAKDAMEIIIEACIQFENWYNCIPVFPVIEEMLEHSTEILELEMESLMKRLDQASHKDRELIEIVMKSLVKKLMKKPILNLKRAGEDRKGELYTKIASELFGMNQYSCRKDRGQEND</sequence>
<keyword evidence="6 9" id="KW-0627">Porphyrin biosynthesis</keyword>
<accession>A0A4R2L1L0</accession>
<evidence type="ECO:0000259" key="15">
    <source>
        <dbReference type="Pfam" id="PF00745"/>
    </source>
</evidence>
<proteinExistence type="inferred from homology"/>
<evidence type="ECO:0000256" key="13">
    <source>
        <dbReference type="PIRSR" id="PIRSR000445-4"/>
    </source>
</evidence>
<comment type="caution">
    <text evidence="18">The sequence shown here is derived from an EMBL/GenBank/DDBJ whole genome shotgun (WGS) entry which is preliminary data.</text>
</comment>
<feature type="binding site" evidence="9 12">
    <location>
        <begin position="189"/>
        <end position="194"/>
    </location>
    <ligand>
        <name>NADP(+)</name>
        <dbReference type="ChEBI" id="CHEBI:58349"/>
    </ligand>
</feature>
<dbReference type="SUPFAM" id="SSF69742">
    <property type="entry name" value="Glutamyl tRNA-reductase catalytic, N-terminal domain"/>
    <property type="match status" value="1"/>
</dbReference>
<protein>
    <recommendedName>
        <fullName evidence="8 9">Glutamyl-tRNA reductase</fullName>
        <shortName evidence="9">GluTR</shortName>
        <ecNumber evidence="3 9">1.2.1.70</ecNumber>
    </recommendedName>
</protein>
<evidence type="ECO:0000256" key="10">
    <source>
        <dbReference type="PIRSR" id="PIRSR000445-1"/>
    </source>
</evidence>
<dbReference type="OrthoDB" id="110209at2"/>
<feature type="active site" description="Nucleophile" evidence="9 10">
    <location>
        <position position="50"/>
    </location>
</feature>
<dbReference type="SUPFAM" id="SSF69075">
    <property type="entry name" value="Glutamyl tRNA-reductase dimerization domain"/>
    <property type="match status" value="1"/>
</dbReference>
<comment type="subunit">
    <text evidence="9">Homodimer.</text>
</comment>
<evidence type="ECO:0000256" key="1">
    <source>
        <dbReference type="ARBA" id="ARBA00005059"/>
    </source>
</evidence>
<evidence type="ECO:0000256" key="3">
    <source>
        <dbReference type="ARBA" id="ARBA00012970"/>
    </source>
</evidence>
<evidence type="ECO:0000259" key="16">
    <source>
        <dbReference type="Pfam" id="PF01488"/>
    </source>
</evidence>
<dbReference type="Gene3D" id="3.40.50.720">
    <property type="entry name" value="NAD(P)-binding Rossmann-like Domain"/>
    <property type="match status" value="1"/>
</dbReference>
<dbReference type="PANTHER" id="PTHR43013:SF1">
    <property type="entry name" value="GLUTAMYL-TRNA REDUCTASE"/>
    <property type="match status" value="1"/>
</dbReference>
<dbReference type="InterPro" id="IPR006151">
    <property type="entry name" value="Shikm_DH/Glu-tRNA_Rdtase"/>
</dbReference>
<feature type="domain" description="Quinate/shikimate 5-dehydrogenase/glutamyl-tRNA reductase" evidence="16">
    <location>
        <begin position="174"/>
        <end position="305"/>
    </location>
</feature>
<comment type="catalytic activity">
    <reaction evidence="7 9 14">
        <text>(S)-4-amino-5-oxopentanoate + tRNA(Glu) + NADP(+) = L-glutamyl-tRNA(Glu) + NADPH + H(+)</text>
        <dbReference type="Rhea" id="RHEA:12344"/>
        <dbReference type="Rhea" id="RHEA-COMP:9663"/>
        <dbReference type="Rhea" id="RHEA-COMP:9680"/>
        <dbReference type="ChEBI" id="CHEBI:15378"/>
        <dbReference type="ChEBI" id="CHEBI:57501"/>
        <dbReference type="ChEBI" id="CHEBI:57783"/>
        <dbReference type="ChEBI" id="CHEBI:58349"/>
        <dbReference type="ChEBI" id="CHEBI:78442"/>
        <dbReference type="ChEBI" id="CHEBI:78520"/>
        <dbReference type="EC" id="1.2.1.70"/>
    </reaction>
</comment>
<feature type="binding site" evidence="9 11">
    <location>
        <begin position="114"/>
        <end position="116"/>
    </location>
    <ligand>
        <name>substrate</name>
    </ligand>
</feature>
<dbReference type="InterPro" id="IPR036453">
    <property type="entry name" value="GluRdtase_dimer_dom_sf"/>
</dbReference>
<keyword evidence="19" id="KW-1185">Reference proteome</keyword>
<evidence type="ECO:0000256" key="8">
    <source>
        <dbReference type="ARBA" id="ARBA00068659"/>
    </source>
</evidence>
<feature type="site" description="Important for activity" evidence="9 13">
    <location>
        <position position="99"/>
    </location>
</feature>
<reference evidence="18 19" key="1">
    <citation type="submission" date="2019-03" db="EMBL/GenBank/DDBJ databases">
        <title>Genomic Encyclopedia of Type Strains, Phase IV (KMG-IV): sequencing the most valuable type-strain genomes for metagenomic binning, comparative biology and taxonomic classification.</title>
        <authorList>
            <person name="Goeker M."/>
        </authorList>
    </citation>
    <scope>NUCLEOTIDE SEQUENCE [LARGE SCALE GENOMIC DNA]</scope>
    <source>
        <strain evidence="18 19">DSM 102940</strain>
    </source>
</reference>
<comment type="domain">
    <text evidence="9">Possesses an unusual extended V-shaped dimeric structure with each monomer consisting of three distinct domains arranged along a curved 'spinal' alpha-helix. The N-terminal catalytic domain specifically recognizes the glutamate moiety of the substrate. The second domain is the NADPH-binding domain, and the third C-terminal domain is responsible for dimerization.</text>
</comment>
<gene>
    <name evidence="9" type="primary">hemA</name>
    <name evidence="18" type="ORF">EV214_102214</name>
</gene>
<evidence type="ECO:0000313" key="19">
    <source>
        <dbReference type="Proteomes" id="UP000294919"/>
    </source>
</evidence>
<dbReference type="InterPro" id="IPR000343">
    <property type="entry name" value="4pyrrol_synth_GluRdtase"/>
</dbReference>
<evidence type="ECO:0000313" key="18">
    <source>
        <dbReference type="EMBL" id="TCO79492.1"/>
    </source>
</evidence>
<dbReference type="Gene3D" id="3.30.460.30">
    <property type="entry name" value="Glutamyl-tRNA reductase, N-terminal domain"/>
    <property type="match status" value="1"/>
</dbReference>
<dbReference type="SUPFAM" id="SSF51735">
    <property type="entry name" value="NAD(P)-binding Rossmann-fold domains"/>
    <property type="match status" value="1"/>
</dbReference>
<dbReference type="PIRSF" id="PIRSF000445">
    <property type="entry name" value="4pyrrol_synth_GluRdtase"/>
    <property type="match status" value="1"/>
</dbReference>
<comment type="pathway">
    <text evidence="1 9 14">Porphyrin-containing compound metabolism; protoporphyrin-IX biosynthesis; 5-aminolevulinate from L-glutamyl-tRNA(Glu): step 1/2.</text>
</comment>
<organism evidence="18 19">
    <name type="scientific">Marinisporobacter balticus</name>
    <dbReference type="NCBI Taxonomy" id="2018667"/>
    <lineage>
        <taxon>Bacteria</taxon>
        <taxon>Bacillati</taxon>
        <taxon>Bacillota</taxon>
        <taxon>Clostridia</taxon>
        <taxon>Peptostreptococcales</taxon>
        <taxon>Thermotaleaceae</taxon>
        <taxon>Marinisporobacter</taxon>
    </lineage>
</organism>
<dbReference type="GO" id="GO:0050661">
    <property type="term" value="F:NADP binding"/>
    <property type="evidence" value="ECO:0007669"/>
    <property type="project" value="InterPro"/>
</dbReference>
<dbReference type="PANTHER" id="PTHR43013">
    <property type="entry name" value="GLUTAMYL-TRNA REDUCTASE"/>
    <property type="match status" value="1"/>
</dbReference>
<dbReference type="Pfam" id="PF01488">
    <property type="entry name" value="Shikimate_DH"/>
    <property type="match status" value="1"/>
</dbReference>
<feature type="domain" description="Glutamyl-tRNA reductase N-terminal" evidence="17">
    <location>
        <begin position="6"/>
        <end position="156"/>
    </location>
</feature>